<evidence type="ECO:0000313" key="4">
    <source>
        <dbReference type="Proteomes" id="UP000593560"/>
    </source>
</evidence>
<dbReference type="AlphaFoldDB" id="A0A7J9HNM8"/>
<comment type="caution">
    <text evidence="3">The sequence shown here is derived from an EMBL/GenBank/DDBJ whole genome shotgun (WGS) entry which is preliminary data.</text>
</comment>
<dbReference type="GO" id="GO:0004197">
    <property type="term" value="F:cysteine-type endopeptidase activity"/>
    <property type="evidence" value="ECO:0007669"/>
    <property type="project" value="InterPro"/>
</dbReference>
<reference evidence="3 4" key="1">
    <citation type="journal article" date="2019" name="Genome Biol. Evol.">
        <title>Insights into the evolution of the New World diploid cottons (Gossypium, subgenus Houzingenia) based on genome sequencing.</title>
        <authorList>
            <person name="Grover C.E."/>
            <person name="Arick M.A. 2nd"/>
            <person name="Thrash A."/>
            <person name="Conover J.L."/>
            <person name="Sanders W.S."/>
            <person name="Peterson D.G."/>
            <person name="Frelichowski J.E."/>
            <person name="Scheffler J.A."/>
            <person name="Scheffler B.E."/>
            <person name="Wendel J.F."/>
        </authorList>
    </citation>
    <scope>NUCLEOTIDE SEQUENCE [LARGE SCALE GENOMIC DNA]</scope>
    <source>
        <strain evidence="3">0</strain>
        <tissue evidence="3">Leaf</tissue>
    </source>
</reference>
<feature type="domain" description="Peptidase C14 caspase" evidence="2">
    <location>
        <begin position="6"/>
        <end position="79"/>
    </location>
</feature>
<dbReference type="InterPro" id="IPR050452">
    <property type="entry name" value="Metacaspase"/>
</dbReference>
<dbReference type="GO" id="GO:0006508">
    <property type="term" value="P:proteolysis"/>
    <property type="evidence" value="ECO:0007669"/>
    <property type="project" value="InterPro"/>
</dbReference>
<evidence type="ECO:0000256" key="1">
    <source>
        <dbReference type="ARBA" id="ARBA00009005"/>
    </source>
</evidence>
<dbReference type="Gene3D" id="3.40.50.12660">
    <property type="match status" value="1"/>
</dbReference>
<dbReference type="PANTHER" id="PTHR48104:SF7">
    <property type="entry name" value="METACASPASE-9"/>
    <property type="match status" value="1"/>
</dbReference>
<dbReference type="OrthoDB" id="1742058at2759"/>
<evidence type="ECO:0000259" key="2">
    <source>
        <dbReference type="Pfam" id="PF00656"/>
    </source>
</evidence>
<evidence type="ECO:0000313" key="3">
    <source>
        <dbReference type="EMBL" id="MBA0811432.1"/>
    </source>
</evidence>
<feature type="non-terminal residue" evidence="3">
    <location>
        <position position="1"/>
    </location>
</feature>
<gene>
    <name evidence="3" type="ORF">Gohar_003329</name>
</gene>
<dbReference type="InterPro" id="IPR011600">
    <property type="entry name" value="Pept_C14_caspase"/>
</dbReference>
<name>A0A7J9HNM8_9ROSI</name>
<keyword evidence="4" id="KW-1185">Reference proteome</keyword>
<dbReference type="Proteomes" id="UP000593560">
    <property type="component" value="Unassembled WGS sequence"/>
</dbReference>
<accession>A0A7J9HNM8</accession>
<sequence>MGKGTKRAVLVGCNYPQTQFSLHGCINDVKTITDVILNFGFKVSAVNVLIDVPGSPVLPTGANILRLNIKTRSDADQNHDKESPLCSSSPLKKSLVLCSSSPPP</sequence>
<comment type="similarity">
    <text evidence="1">Belongs to the peptidase C14B family.</text>
</comment>
<dbReference type="PANTHER" id="PTHR48104">
    <property type="entry name" value="METACASPASE-4"/>
    <property type="match status" value="1"/>
</dbReference>
<dbReference type="GO" id="GO:0005737">
    <property type="term" value="C:cytoplasm"/>
    <property type="evidence" value="ECO:0007669"/>
    <property type="project" value="TreeGrafter"/>
</dbReference>
<dbReference type="EMBL" id="JABFAD010000010">
    <property type="protein sequence ID" value="MBA0811432.1"/>
    <property type="molecule type" value="Genomic_DNA"/>
</dbReference>
<protein>
    <recommendedName>
        <fullName evidence="2">Peptidase C14 caspase domain-containing protein</fullName>
    </recommendedName>
</protein>
<proteinExistence type="inferred from homology"/>
<organism evidence="3 4">
    <name type="scientific">Gossypium harknessii</name>
    <dbReference type="NCBI Taxonomy" id="34285"/>
    <lineage>
        <taxon>Eukaryota</taxon>
        <taxon>Viridiplantae</taxon>
        <taxon>Streptophyta</taxon>
        <taxon>Embryophyta</taxon>
        <taxon>Tracheophyta</taxon>
        <taxon>Spermatophyta</taxon>
        <taxon>Magnoliopsida</taxon>
        <taxon>eudicotyledons</taxon>
        <taxon>Gunneridae</taxon>
        <taxon>Pentapetalae</taxon>
        <taxon>rosids</taxon>
        <taxon>malvids</taxon>
        <taxon>Malvales</taxon>
        <taxon>Malvaceae</taxon>
        <taxon>Malvoideae</taxon>
        <taxon>Gossypium</taxon>
    </lineage>
</organism>
<dbReference type="Pfam" id="PF00656">
    <property type="entry name" value="Peptidase_C14"/>
    <property type="match status" value="1"/>
</dbReference>